<keyword evidence="1" id="KW-0472">Membrane</keyword>
<organism evidence="2">
    <name type="scientific">Arundo donax</name>
    <name type="common">Giant reed</name>
    <name type="synonym">Donax arundinaceus</name>
    <dbReference type="NCBI Taxonomy" id="35708"/>
    <lineage>
        <taxon>Eukaryota</taxon>
        <taxon>Viridiplantae</taxon>
        <taxon>Streptophyta</taxon>
        <taxon>Embryophyta</taxon>
        <taxon>Tracheophyta</taxon>
        <taxon>Spermatophyta</taxon>
        <taxon>Magnoliopsida</taxon>
        <taxon>Liliopsida</taxon>
        <taxon>Poales</taxon>
        <taxon>Poaceae</taxon>
        <taxon>PACMAD clade</taxon>
        <taxon>Arundinoideae</taxon>
        <taxon>Arundineae</taxon>
        <taxon>Arundo</taxon>
    </lineage>
</organism>
<feature type="transmembrane region" description="Helical" evidence="1">
    <location>
        <begin position="16"/>
        <end position="39"/>
    </location>
</feature>
<reference evidence="2" key="2">
    <citation type="journal article" date="2015" name="Data Brief">
        <title>Shoot transcriptome of the giant reed, Arundo donax.</title>
        <authorList>
            <person name="Barrero R.A."/>
            <person name="Guerrero F.D."/>
            <person name="Moolhuijzen P."/>
            <person name="Goolsby J.A."/>
            <person name="Tidwell J."/>
            <person name="Bellgard S.E."/>
            <person name="Bellgard M.I."/>
        </authorList>
    </citation>
    <scope>NUCLEOTIDE SEQUENCE</scope>
    <source>
        <tissue evidence="2">Shoot tissue taken approximately 20 cm above the soil surface</tissue>
    </source>
</reference>
<protein>
    <submittedName>
        <fullName evidence="2">Uncharacterized protein</fullName>
    </submittedName>
</protein>
<proteinExistence type="predicted"/>
<keyword evidence="1" id="KW-1133">Transmembrane helix</keyword>
<dbReference type="EMBL" id="GBRH01229300">
    <property type="protein sequence ID" value="JAD68595.1"/>
    <property type="molecule type" value="Transcribed_RNA"/>
</dbReference>
<evidence type="ECO:0000256" key="1">
    <source>
        <dbReference type="SAM" id="Phobius"/>
    </source>
</evidence>
<evidence type="ECO:0000313" key="2">
    <source>
        <dbReference type="EMBL" id="JAD68595.1"/>
    </source>
</evidence>
<keyword evidence="1" id="KW-0812">Transmembrane</keyword>
<sequence length="41" mass="4880">MKDTSIHSLFKTENLYFHYFVMLPLFFFGICVCSFPCPLEI</sequence>
<reference evidence="2" key="1">
    <citation type="submission" date="2014-09" db="EMBL/GenBank/DDBJ databases">
        <authorList>
            <person name="Magalhaes I.L.F."/>
            <person name="Oliveira U."/>
            <person name="Santos F.R."/>
            <person name="Vidigal T.H.D.A."/>
            <person name="Brescovit A.D."/>
            <person name="Santos A.J."/>
        </authorList>
    </citation>
    <scope>NUCLEOTIDE SEQUENCE</scope>
    <source>
        <tissue evidence="2">Shoot tissue taken approximately 20 cm above the soil surface</tissue>
    </source>
</reference>
<name>A0A0A9C5F3_ARUDO</name>
<dbReference type="AlphaFoldDB" id="A0A0A9C5F3"/>
<accession>A0A0A9C5F3</accession>